<dbReference type="GO" id="GO:0055085">
    <property type="term" value="P:transmembrane transport"/>
    <property type="evidence" value="ECO:0007669"/>
    <property type="project" value="InterPro"/>
</dbReference>
<evidence type="ECO:0000313" key="10">
    <source>
        <dbReference type="Proteomes" id="UP000824116"/>
    </source>
</evidence>
<dbReference type="InterPro" id="IPR035906">
    <property type="entry name" value="MetI-like_sf"/>
</dbReference>
<accession>A0A9D2K143</accession>
<keyword evidence="6 7" id="KW-0472">Membrane</keyword>
<feature type="transmembrane region" description="Helical" evidence="7">
    <location>
        <begin position="12"/>
        <end position="34"/>
    </location>
</feature>
<evidence type="ECO:0000256" key="2">
    <source>
        <dbReference type="ARBA" id="ARBA00022448"/>
    </source>
</evidence>
<reference evidence="9" key="1">
    <citation type="journal article" date="2021" name="PeerJ">
        <title>Extensive microbial diversity within the chicken gut microbiome revealed by metagenomics and culture.</title>
        <authorList>
            <person name="Gilroy R."/>
            <person name="Ravi A."/>
            <person name="Getino M."/>
            <person name="Pursley I."/>
            <person name="Horton D.L."/>
            <person name="Alikhan N.F."/>
            <person name="Baker D."/>
            <person name="Gharbi K."/>
            <person name="Hall N."/>
            <person name="Watson M."/>
            <person name="Adriaenssens E.M."/>
            <person name="Foster-Nyarko E."/>
            <person name="Jarju S."/>
            <person name="Secka A."/>
            <person name="Antonio M."/>
            <person name="Oren A."/>
            <person name="Chaudhuri R.R."/>
            <person name="La Ragione R."/>
            <person name="Hildebrand F."/>
            <person name="Pallen M.J."/>
        </authorList>
    </citation>
    <scope>NUCLEOTIDE SEQUENCE</scope>
    <source>
        <strain evidence="9">CHK196-3914</strain>
    </source>
</reference>
<evidence type="ECO:0000256" key="6">
    <source>
        <dbReference type="ARBA" id="ARBA00023136"/>
    </source>
</evidence>
<dbReference type="PANTHER" id="PTHR43227:SF8">
    <property type="entry name" value="DIACETYLCHITOBIOSE UPTAKE SYSTEM PERMEASE PROTEIN DASB"/>
    <property type="match status" value="1"/>
</dbReference>
<comment type="subcellular location">
    <subcellularLocation>
        <location evidence="1 7">Cell membrane</location>
        <topology evidence="1 7">Multi-pass membrane protein</topology>
    </subcellularLocation>
</comment>
<dbReference type="SUPFAM" id="SSF161098">
    <property type="entry name" value="MetI-like"/>
    <property type="match status" value="1"/>
</dbReference>
<name>A0A9D2K143_9FIRM</name>
<evidence type="ECO:0000259" key="8">
    <source>
        <dbReference type="PROSITE" id="PS50928"/>
    </source>
</evidence>
<sequence length="286" mass="32843">MKLIHKRKHNNKNAYLFMLPSLAGVLVLFVLPYFDVMRRSFMDGTGRKFVGTENYEIVFSNQAFRLAAGNTVRFIAVCVPLLILLSLLIAIWLQKNKYVGEWIRSIFLLPMAMPVASIVLLWNVMFTKNGFVSGFLELFGVAGRNWMNTEYSFVILVFSYIWKNLGYDIILWLAALATIAPESYEAAKTDGAGEKECFFYITIPNLWSSLFLITTLSFINGFKVFREAYLIAGDYPEEHIYLLQHLFNNWFRDLSVNKLAAGAIVTGIVLFILIMIFQKLFDREEA</sequence>
<evidence type="ECO:0000256" key="3">
    <source>
        <dbReference type="ARBA" id="ARBA00022475"/>
    </source>
</evidence>
<organism evidence="9 10">
    <name type="scientific">Candidatus Mediterraneibacter stercoravium</name>
    <dbReference type="NCBI Taxonomy" id="2838685"/>
    <lineage>
        <taxon>Bacteria</taxon>
        <taxon>Bacillati</taxon>
        <taxon>Bacillota</taxon>
        <taxon>Clostridia</taxon>
        <taxon>Lachnospirales</taxon>
        <taxon>Lachnospiraceae</taxon>
        <taxon>Mediterraneibacter</taxon>
    </lineage>
</organism>
<keyword evidence="3" id="KW-1003">Cell membrane</keyword>
<dbReference type="PANTHER" id="PTHR43227">
    <property type="entry name" value="BLL4140 PROTEIN"/>
    <property type="match status" value="1"/>
</dbReference>
<feature type="transmembrane region" description="Helical" evidence="7">
    <location>
        <begin position="105"/>
        <end position="125"/>
    </location>
</feature>
<comment type="caution">
    <text evidence="9">The sequence shown here is derived from an EMBL/GenBank/DDBJ whole genome shotgun (WGS) entry which is preliminary data.</text>
</comment>
<dbReference type="GO" id="GO:0005886">
    <property type="term" value="C:plasma membrane"/>
    <property type="evidence" value="ECO:0007669"/>
    <property type="project" value="UniProtKB-SubCell"/>
</dbReference>
<feature type="transmembrane region" description="Helical" evidence="7">
    <location>
        <begin position="74"/>
        <end position="93"/>
    </location>
</feature>
<evidence type="ECO:0000256" key="5">
    <source>
        <dbReference type="ARBA" id="ARBA00022989"/>
    </source>
</evidence>
<feature type="transmembrane region" description="Helical" evidence="7">
    <location>
        <begin position="259"/>
        <end position="277"/>
    </location>
</feature>
<keyword evidence="2 7" id="KW-0813">Transport</keyword>
<proteinExistence type="inferred from homology"/>
<gene>
    <name evidence="9" type="ORF">H9723_02370</name>
</gene>
<dbReference type="EMBL" id="DXAY01000053">
    <property type="protein sequence ID" value="HIZ74077.1"/>
    <property type="molecule type" value="Genomic_DNA"/>
</dbReference>
<evidence type="ECO:0000256" key="1">
    <source>
        <dbReference type="ARBA" id="ARBA00004651"/>
    </source>
</evidence>
<keyword evidence="4 7" id="KW-0812">Transmembrane</keyword>
<feature type="domain" description="ABC transmembrane type-1" evidence="8">
    <location>
        <begin position="68"/>
        <end position="281"/>
    </location>
</feature>
<feature type="transmembrane region" description="Helical" evidence="7">
    <location>
        <begin position="197"/>
        <end position="219"/>
    </location>
</feature>
<keyword evidence="5 7" id="KW-1133">Transmembrane helix</keyword>
<reference evidence="9" key="2">
    <citation type="submission" date="2021-04" db="EMBL/GenBank/DDBJ databases">
        <authorList>
            <person name="Gilroy R."/>
        </authorList>
    </citation>
    <scope>NUCLEOTIDE SEQUENCE</scope>
    <source>
        <strain evidence="9">CHK196-3914</strain>
    </source>
</reference>
<dbReference type="CDD" id="cd06261">
    <property type="entry name" value="TM_PBP2"/>
    <property type="match status" value="1"/>
</dbReference>
<comment type="similarity">
    <text evidence="7">Belongs to the binding-protein-dependent transport system permease family.</text>
</comment>
<dbReference type="InterPro" id="IPR050809">
    <property type="entry name" value="UgpAE/MalFG_permease"/>
</dbReference>
<dbReference type="InterPro" id="IPR000515">
    <property type="entry name" value="MetI-like"/>
</dbReference>
<evidence type="ECO:0000313" key="9">
    <source>
        <dbReference type="EMBL" id="HIZ74077.1"/>
    </source>
</evidence>
<dbReference type="Gene3D" id="1.10.3720.10">
    <property type="entry name" value="MetI-like"/>
    <property type="match status" value="1"/>
</dbReference>
<feature type="transmembrane region" description="Helical" evidence="7">
    <location>
        <begin position="153"/>
        <end position="176"/>
    </location>
</feature>
<dbReference type="AlphaFoldDB" id="A0A9D2K143"/>
<dbReference type="PROSITE" id="PS50928">
    <property type="entry name" value="ABC_TM1"/>
    <property type="match status" value="1"/>
</dbReference>
<evidence type="ECO:0000256" key="4">
    <source>
        <dbReference type="ARBA" id="ARBA00022692"/>
    </source>
</evidence>
<protein>
    <submittedName>
        <fullName evidence="9">Sugar ABC transporter permease</fullName>
    </submittedName>
</protein>
<dbReference type="Proteomes" id="UP000824116">
    <property type="component" value="Unassembled WGS sequence"/>
</dbReference>
<evidence type="ECO:0000256" key="7">
    <source>
        <dbReference type="RuleBase" id="RU363032"/>
    </source>
</evidence>
<dbReference type="Pfam" id="PF00528">
    <property type="entry name" value="BPD_transp_1"/>
    <property type="match status" value="1"/>
</dbReference>